<dbReference type="NCBIfam" id="NF040521">
    <property type="entry name" value="C45_proenzyme"/>
    <property type="match status" value="1"/>
</dbReference>
<dbReference type="InterPro" id="IPR005079">
    <property type="entry name" value="Peptidase_C45_hydrolase"/>
</dbReference>
<sequence>MTEGGIVGKIGLNEYGVGCCLNAIMAKGVDKNKIPIHLALRLVVSSKSAEEAIETLTKTGCASAGHIFVADSTTARGLEFSAFDYKALDLDGKNHLFHTNHYLAPHNAEEGQTEWVSDSPFRLSRIEELSKSLKPSIEGIQEAFKDEKNSPGSICRIGSSVTLFNIVMDLSAKTAAVTIGRPIDPDSKLTFSF</sequence>
<keyword evidence="3" id="KW-1185">Reference proteome</keyword>
<dbReference type="Pfam" id="PF03417">
    <property type="entry name" value="AAT"/>
    <property type="match status" value="1"/>
</dbReference>
<dbReference type="InterPro" id="IPR047801">
    <property type="entry name" value="Peptidase_C45"/>
</dbReference>
<evidence type="ECO:0000313" key="3">
    <source>
        <dbReference type="Proteomes" id="UP000189580"/>
    </source>
</evidence>
<dbReference type="EMBL" id="CP014501">
    <property type="protein sequence ID" value="ANB11943.1"/>
    <property type="molecule type" value="Genomic_DNA"/>
</dbReference>
<dbReference type="AlphaFoldDB" id="A0A167CP49"/>
<evidence type="ECO:0000259" key="1">
    <source>
        <dbReference type="Pfam" id="PF03417"/>
    </source>
</evidence>
<dbReference type="PANTHER" id="PTHR34180">
    <property type="entry name" value="PEPTIDASE C45"/>
    <property type="match status" value="1"/>
</dbReference>
<dbReference type="OrthoDB" id="189997at2759"/>
<feature type="domain" description="Peptidase C45 hydrolase" evidence="1">
    <location>
        <begin position="6"/>
        <end position="183"/>
    </location>
</feature>
<organism evidence="2 3">
    <name type="scientific">Sugiyamaella lignohabitans</name>
    <dbReference type="NCBI Taxonomy" id="796027"/>
    <lineage>
        <taxon>Eukaryota</taxon>
        <taxon>Fungi</taxon>
        <taxon>Dikarya</taxon>
        <taxon>Ascomycota</taxon>
        <taxon>Saccharomycotina</taxon>
        <taxon>Dipodascomycetes</taxon>
        <taxon>Dipodascales</taxon>
        <taxon>Trichomonascaceae</taxon>
        <taxon>Sugiyamaella</taxon>
    </lineage>
</organism>
<proteinExistence type="predicted"/>
<accession>A0A167CP49</accession>
<dbReference type="Gene3D" id="3.60.60.10">
    <property type="entry name" value="Penicillin V Acylase, Chain A"/>
    <property type="match status" value="1"/>
</dbReference>
<reference evidence="2 3" key="1">
    <citation type="submission" date="2016-02" db="EMBL/GenBank/DDBJ databases">
        <title>Complete genome sequence and transcriptome regulation of the pentose utilising yeast Sugiyamaella lignohabitans.</title>
        <authorList>
            <person name="Bellasio M."/>
            <person name="Peymann A."/>
            <person name="Valli M."/>
            <person name="Sipitzky M."/>
            <person name="Graf A."/>
            <person name="Sauer M."/>
            <person name="Marx H."/>
            <person name="Mattanovich D."/>
        </authorList>
    </citation>
    <scope>NUCLEOTIDE SEQUENCE [LARGE SCALE GENOMIC DNA]</scope>
    <source>
        <strain evidence="2 3">CBS 10342</strain>
    </source>
</reference>
<gene>
    <name evidence="2" type="ORF">AWJ20_170</name>
</gene>
<dbReference type="PANTHER" id="PTHR34180:SF1">
    <property type="entry name" value="BETA-ALANYL-DOPAMINE_CARCININE HYDROLASE"/>
    <property type="match status" value="1"/>
</dbReference>
<dbReference type="InterPro" id="IPR047794">
    <property type="entry name" value="C45_proenzyme-like"/>
</dbReference>
<evidence type="ECO:0000313" key="2">
    <source>
        <dbReference type="EMBL" id="ANB11943.1"/>
    </source>
</evidence>
<protein>
    <submittedName>
        <fullName evidence="2">AAT-domain-containing protein</fullName>
    </submittedName>
</protein>
<dbReference type="GeneID" id="30033531"/>
<dbReference type="KEGG" id="slb:AWJ20_170"/>
<dbReference type="Proteomes" id="UP000189580">
    <property type="component" value="Chromosome a"/>
</dbReference>
<dbReference type="RefSeq" id="XP_018734420.1">
    <property type="nucleotide sequence ID" value="XM_018878599.1"/>
</dbReference>
<name>A0A167CP49_9ASCO</name>